<proteinExistence type="predicted"/>
<dbReference type="Proteomes" id="UP000275281">
    <property type="component" value="Unassembled WGS sequence"/>
</dbReference>
<evidence type="ECO:0000313" key="4">
    <source>
        <dbReference type="EMBL" id="RPJ66092.1"/>
    </source>
</evidence>
<dbReference type="PANTHER" id="PTHR43080:SF2">
    <property type="entry name" value="CBS DOMAIN-CONTAINING PROTEIN"/>
    <property type="match status" value="1"/>
</dbReference>
<evidence type="ECO:0000259" key="3">
    <source>
        <dbReference type="PROSITE" id="PS51371"/>
    </source>
</evidence>
<dbReference type="SUPFAM" id="SSF54631">
    <property type="entry name" value="CBS-domain pair"/>
    <property type="match status" value="1"/>
</dbReference>
<dbReference type="InterPro" id="IPR000644">
    <property type="entry name" value="CBS_dom"/>
</dbReference>
<dbReference type="Pfam" id="PF03445">
    <property type="entry name" value="DUF294"/>
    <property type="match status" value="1"/>
</dbReference>
<keyword evidence="5" id="KW-1185">Reference proteome</keyword>
<sequence length="610" mass="68136">MTALPTAIDTLLNDTAPFDQLSAERKYKIGTESDWVYLAKDSLDEFIATHSKDVCVIHSGQFLVDDNESGVRHLSEGDIFGFAQHIQNTPHPLRVEVDVAGLILCIPPELFALCMQQTMFARFFKQGQDDALTQSPVNDAQAMWMYRTLGETQHHEPICIDVSASIFDASKRMTESGVSSLLVTEEGKLVGILTDRDLRSRVLAAQRNPDDPVTTVMTENPHKVQNDRTVFDAMCVMNEHAIHHLPIVAEDNITPAGIITATDVIRLQRSNVLYLVSELGKATSLYALSNVAWQIPHYFASNAKRPSDFDIAGKVLSQATDIMTRKLIGYFEQANGPAPMAYAWLVYGSQAREDQTLGSDQDNALLLAEEPNETQASYFAQMASYVCEGLHKCGIKLCSGNIMASNPQLRVSLKGAITEAQKWVREPTLQAILHFNIYLDVRHIAGNKQLFDQLAEARSPLLKQKQFVAALARQTNDVTVPLSLFNRFVYTKHGEHEHCIDVKTQAVAIINSIVRNYALSAGVREPSTIERLKVLPELTTLSARDAKNLKEIWLFLNRLRWRHQIQNSVTDNFIRVDDLSSIEKHQLKQAFKAIERAQQAALNHFAGGMG</sequence>
<dbReference type="SMART" id="SM00116">
    <property type="entry name" value="CBS"/>
    <property type="match status" value="2"/>
</dbReference>
<evidence type="ECO:0000256" key="2">
    <source>
        <dbReference type="PROSITE-ProRule" id="PRU00703"/>
    </source>
</evidence>
<organism evidence="4 5">
    <name type="scientific">Alteromonas sediminis</name>
    <dbReference type="NCBI Taxonomy" id="2259342"/>
    <lineage>
        <taxon>Bacteria</taxon>
        <taxon>Pseudomonadati</taxon>
        <taxon>Pseudomonadota</taxon>
        <taxon>Gammaproteobacteria</taxon>
        <taxon>Alteromonadales</taxon>
        <taxon>Alteromonadaceae</taxon>
        <taxon>Alteromonas/Salinimonas group</taxon>
        <taxon>Alteromonas</taxon>
    </lineage>
</organism>
<keyword evidence="1 2" id="KW-0129">CBS domain</keyword>
<dbReference type="Pfam" id="PF00571">
    <property type="entry name" value="CBS"/>
    <property type="match status" value="2"/>
</dbReference>
<evidence type="ECO:0000256" key="1">
    <source>
        <dbReference type="ARBA" id="ARBA00023122"/>
    </source>
</evidence>
<dbReference type="PANTHER" id="PTHR43080">
    <property type="entry name" value="CBS DOMAIN-CONTAINING PROTEIN CBSX3, MITOCHONDRIAL"/>
    <property type="match status" value="1"/>
</dbReference>
<dbReference type="InterPro" id="IPR046342">
    <property type="entry name" value="CBS_dom_sf"/>
</dbReference>
<dbReference type="InterPro" id="IPR018821">
    <property type="entry name" value="DUF294_put_nucleoTrafse_sb-bd"/>
</dbReference>
<dbReference type="AlphaFoldDB" id="A0A3N5XYJ1"/>
<dbReference type="SUPFAM" id="SSF51206">
    <property type="entry name" value="cAMP-binding domain-like"/>
    <property type="match status" value="1"/>
</dbReference>
<accession>A0A3N5XYJ1</accession>
<dbReference type="Gene3D" id="3.10.580.10">
    <property type="entry name" value="CBS-domain"/>
    <property type="match status" value="1"/>
</dbReference>
<dbReference type="InterPro" id="IPR051257">
    <property type="entry name" value="Diverse_CBS-Domain"/>
</dbReference>
<gene>
    <name evidence="4" type="ORF">DRW07_14940</name>
</gene>
<dbReference type="PROSITE" id="PS51371">
    <property type="entry name" value="CBS"/>
    <property type="match status" value="2"/>
</dbReference>
<dbReference type="GO" id="GO:0008773">
    <property type="term" value="F:[protein-PII] uridylyltransferase activity"/>
    <property type="evidence" value="ECO:0007669"/>
    <property type="project" value="InterPro"/>
</dbReference>
<feature type="domain" description="CBS" evidence="3">
    <location>
        <begin position="153"/>
        <end position="212"/>
    </location>
</feature>
<dbReference type="InterPro" id="IPR005105">
    <property type="entry name" value="GlnD_Uridyltrans_N"/>
</dbReference>
<dbReference type="OrthoDB" id="9808528at2"/>
<dbReference type="CDD" id="cd04587">
    <property type="entry name" value="CBS_pair_CAP-ED_NT_Pol-beta-like_DUF294_assoc"/>
    <property type="match status" value="1"/>
</dbReference>
<evidence type="ECO:0000313" key="5">
    <source>
        <dbReference type="Proteomes" id="UP000275281"/>
    </source>
</evidence>
<protein>
    <submittedName>
        <fullName evidence="4">CBS domain-containing protein</fullName>
    </submittedName>
</protein>
<reference evidence="4 5" key="1">
    <citation type="submission" date="2018-11" db="EMBL/GenBank/DDBJ databases">
        <authorList>
            <person name="Ye M.-Q."/>
            <person name="Du Z.-J."/>
        </authorList>
    </citation>
    <scope>NUCLEOTIDE SEQUENCE [LARGE SCALE GENOMIC DNA]</scope>
    <source>
        <strain evidence="4 5">U0105</strain>
    </source>
</reference>
<dbReference type="RefSeq" id="WP_124028722.1">
    <property type="nucleotide sequence ID" value="NZ_JBHRSN010000007.1"/>
</dbReference>
<dbReference type="InterPro" id="IPR018490">
    <property type="entry name" value="cNMP-bd_dom_sf"/>
</dbReference>
<dbReference type="Pfam" id="PF10335">
    <property type="entry name" value="DUF294_C"/>
    <property type="match status" value="1"/>
</dbReference>
<dbReference type="EMBL" id="RPOK01000004">
    <property type="protein sequence ID" value="RPJ66092.1"/>
    <property type="molecule type" value="Genomic_DNA"/>
</dbReference>
<comment type="caution">
    <text evidence="4">The sequence shown here is derived from an EMBL/GenBank/DDBJ whole genome shotgun (WGS) entry which is preliminary data.</text>
</comment>
<name>A0A3N5XYJ1_9ALTE</name>
<feature type="domain" description="CBS" evidence="3">
    <location>
        <begin position="217"/>
        <end position="275"/>
    </location>
</feature>
<dbReference type="CDD" id="cd05401">
    <property type="entry name" value="NT_GlnE_GlnD_like"/>
    <property type="match status" value="1"/>
</dbReference>